<dbReference type="eggNOG" id="COG0456">
    <property type="taxonomic scope" value="Bacteria"/>
</dbReference>
<dbReference type="InterPro" id="IPR052523">
    <property type="entry name" value="Trichothecene_AcTrans"/>
</dbReference>
<keyword evidence="2" id="KW-0808">Transferase</keyword>
<sequence>MIEIFVEPTEVAIAVLSKEKIDHAANVMAGAFATDPLGSYLLPDARNRLDVMRWFWCEALRHSHPHGRTYTTAPEILGIASWLPPGVRRKMFWGLWLSILQTLYRVGWRSTHRLFALLEFTEMLRVRHCPSPHWYLDGLAVTPESQGRGIGSLLLQPVLDLADEEEQACCLYTSTERAVRFYQRQGFVVCEEARFQTEAPPLWLMVRSPKDLN</sequence>
<accession>B7JYN8</accession>
<dbReference type="PANTHER" id="PTHR42791:SF1">
    <property type="entry name" value="N-ACETYLTRANSFERASE DOMAIN-CONTAINING PROTEIN"/>
    <property type="match status" value="1"/>
</dbReference>
<evidence type="ECO:0000313" key="3">
    <source>
        <dbReference type="Proteomes" id="UP000008204"/>
    </source>
</evidence>
<name>B7JYN8_RIPO1</name>
<evidence type="ECO:0000259" key="1">
    <source>
        <dbReference type="PROSITE" id="PS51186"/>
    </source>
</evidence>
<dbReference type="PANTHER" id="PTHR42791">
    <property type="entry name" value="GNAT FAMILY ACETYLTRANSFERASE"/>
    <property type="match status" value="1"/>
</dbReference>
<dbReference type="KEGG" id="cyp:PCC8801_0826"/>
<dbReference type="InterPro" id="IPR000182">
    <property type="entry name" value="GNAT_dom"/>
</dbReference>
<evidence type="ECO:0000313" key="2">
    <source>
        <dbReference type="EMBL" id="ACK64908.1"/>
    </source>
</evidence>
<dbReference type="OrthoDB" id="7057833at2"/>
<dbReference type="PROSITE" id="PS51186">
    <property type="entry name" value="GNAT"/>
    <property type="match status" value="1"/>
</dbReference>
<protein>
    <submittedName>
        <fullName evidence="2">GCN5-related N-acetyltransferase</fullName>
    </submittedName>
</protein>
<dbReference type="Gene3D" id="3.40.630.30">
    <property type="match status" value="1"/>
</dbReference>
<dbReference type="RefSeq" id="WP_012594184.1">
    <property type="nucleotide sequence ID" value="NC_011726.1"/>
</dbReference>
<organism evidence="2 3">
    <name type="scientific">Rippkaea orientalis (strain PCC 8801 / RF-1)</name>
    <name type="common">Cyanothece sp. (strain PCC 8801)</name>
    <dbReference type="NCBI Taxonomy" id="41431"/>
    <lineage>
        <taxon>Bacteria</taxon>
        <taxon>Bacillati</taxon>
        <taxon>Cyanobacteriota</taxon>
        <taxon>Cyanophyceae</taxon>
        <taxon>Oscillatoriophycideae</taxon>
        <taxon>Chroococcales</taxon>
        <taxon>Aphanothecaceae</taxon>
        <taxon>Rippkaea</taxon>
        <taxon>Rippkaea orientalis</taxon>
    </lineage>
</organism>
<proteinExistence type="predicted"/>
<gene>
    <name evidence="2" type="ordered locus">PCC8801_0826</name>
</gene>
<reference evidence="3" key="1">
    <citation type="journal article" date="2011" name="MBio">
        <title>Novel metabolic attributes of the genus Cyanothece, comprising a group of unicellular nitrogen-fixing Cyanobacteria.</title>
        <authorList>
            <person name="Bandyopadhyay A."/>
            <person name="Elvitigala T."/>
            <person name="Welsh E."/>
            <person name="Stockel J."/>
            <person name="Liberton M."/>
            <person name="Min H."/>
            <person name="Sherman L.A."/>
            <person name="Pakrasi H.B."/>
        </authorList>
    </citation>
    <scope>NUCLEOTIDE SEQUENCE [LARGE SCALE GENOMIC DNA]</scope>
    <source>
        <strain evidence="3">PCC 8801</strain>
    </source>
</reference>
<dbReference type="EMBL" id="CP001287">
    <property type="protein sequence ID" value="ACK64908.1"/>
    <property type="molecule type" value="Genomic_DNA"/>
</dbReference>
<dbReference type="AlphaFoldDB" id="B7JYN8"/>
<dbReference type="STRING" id="41431.PCC8801_0826"/>
<dbReference type="HOGENOM" id="CLU_060131_7_1_3"/>
<dbReference type="GO" id="GO:0016747">
    <property type="term" value="F:acyltransferase activity, transferring groups other than amino-acyl groups"/>
    <property type="evidence" value="ECO:0007669"/>
    <property type="project" value="InterPro"/>
</dbReference>
<dbReference type="Proteomes" id="UP000008204">
    <property type="component" value="Chromosome"/>
</dbReference>
<keyword evidence="3" id="KW-1185">Reference proteome</keyword>
<dbReference type="Pfam" id="PF00583">
    <property type="entry name" value="Acetyltransf_1"/>
    <property type="match status" value="1"/>
</dbReference>
<dbReference type="CDD" id="cd04301">
    <property type="entry name" value="NAT_SF"/>
    <property type="match status" value="1"/>
</dbReference>
<feature type="domain" description="N-acetyltransferase" evidence="1">
    <location>
        <begin position="65"/>
        <end position="213"/>
    </location>
</feature>
<dbReference type="SUPFAM" id="SSF55729">
    <property type="entry name" value="Acyl-CoA N-acyltransferases (Nat)"/>
    <property type="match status" value="1"/>
</dbReference>
<dbReference type="InterPro" id="IPR016181">
    <property type="entry name" value="Acyl_CoA_acyltransferase"/>
</dbReference>